<protein>
    <submittedName>
        <fullName evidence="1">Uncharacterized protein</fullName>
    </submittedName>
</protein>
<accession>A0A1F6C4M2</accession>
<proteinExistence type="predicted"/>
<evidence type="ECO:0000313" key="1">
    <source>
        <dbReference type="EMBL" id="OGG44110.1"/>
    </source>
</evidence>
<organism evidence="1 2">
    <name type="scientific">Handelsmanbacteria sp. (strain RIFCSPLOWO2_12_FULL_64_10)</name>
    <dbReference type="NCBI Taxonomy" id="1817868"/>
    <lineage>
        <taxon>Bacteria</taxon>
        <taxon>Candidatus Handelsmaniibacteriota</taxon>
    </lineage>
</organism>
<dbReference type="Proteomes" id="UP000178606">
    <property type="component" value="Unassembled WGS sequence"/>
</dbReference>
<evidence type="ECO:0000313" key="2">
    <source>
        <dbReference type="Proteomes" id="UP000178606"/>
    </source>
</evidence>
<sequence length="63" mass="7108">MPQLTDHQAWQWLLNGLRGLAAMIEQQAKTPGSQMTPSQCSELNGELKRLQAVMAKRLEEMRG</sequence>
<comment type="caution">
    <text evidence="1">The sequence shown here is derived from an EMBL/GenBank/DDBJ whole genome shotgun (WGS) entry which is preliminary data.</text>
</comment>
<name>A0A1F6C4M2_HANXR</name>
<gene>
    <name evidence="1" type="ORF">A3F84_27760</name>
</gene>
<dbReference type="AlphaFoldDB" id="A0A1F6C4M2"/>
<reference evidence="1 2" key="1">
    <citation type="journal article" date="2016" name="Nat. Commun.">
        <title>Thousands of microbial genomes shed light on interconnected biogeochemical processes in an aquifer system.</title>
        <authorList>
            <person name="Anantharaman K."/>
            <person name="Brown C.T."/>
            <person name="Hug L.A."/>
            <person name="Sharon I."/>
            <person name="Castelle C.J."/>
            <person name="Probst A.J."/>
            <person name="Thomas B.C."/>
            <person name="Singh A."/>
            <person name="Wilkins M.J."/>
            <person name="Karaoz U."/>
            <person name="Brodie E.L."/>
            <person name="Williams K.H."/>
            <person name="Hubbard S.S."/>
            <person name="Banfield J.F."/>
        </authorList>
    </citation>
    <scope>NUCLEOTIDE SEQUENCE [LARGE SCALE GENOMIC DNA]</scope>
    <source>
        <strain evidence="2">RIFCSPLOWO2_12_FULL_64_10</strain>
    </source>
</reference>
<dbReference type="EMBL" id="MFKF01000416">
    <property type="protein sequence ID" value="OGG44110.1"/>
    <property type="molecule type" value="Genomic_DNA"/>
</dbReference>